<evidence type="ECO:0008006" key="8">
    <source>
        <dbReference type="Google" id="ProtNLM"/>
    </source>
</evidence>
<evidence type="ECO:0000256" key="3">
    <source>
        <dbReference type="ARBA" id="ARBA00023295"/>
    </source>
</evidence>
<proteinExistence type="inferred from homology"/>
<organism evidence="7">
    <name type="scientific">Fagus sylvatica</name>
    <name type="common">Beechnut</name>
    <dbReference type="NCBI Taxonomy" id="28930"/>
    <lineage>
        <taxon>Eukaryota</taxon>
        <taxon>Viridiplantae</taxon>
        <taxon>Streptophyta</taxon>
        <taxon>Embryophyta</taxon>
        <taxon>Tracheophyta</taxon>
        <taxon>Spermatophyta</taxon>
        <taxon>Magnoliopsida</taxon>
        <taxon>eudicotyledons</taxon>
        <taxon>Gunneridae</taxon>
        <taxon>Pentapetalae</taxon>
        <taxon>rosids</taxon>
        <taxon>fabids</taxon>
        <taxon>Fagales</taxon>
        <taxon>Fagaceae</taxon>
        <taxon>Fagus</taxon>
    </lineage>
</organism>
<dbReference type="GO" id="GO:0005975">
    <property type="term" value="P:carbohydrate metabolic process"/>
    <property type="evidence" value="ECO:0007669"/>
    <property type="project" value="InterPro"/>
</dbReference>
<accession>A0A2N9HXU1</accession>
<evidence type="ECO:0000256" key="6">
    <source>
        <dbReference type="SAM" id="SignalP"/>
    </source>
</evidence>
<keyword evidence="2" id="KW-0378">Hydrolase</keyword>
<evidence type="ECO:0000313" key="7">
    <source>
        <dbReference type="EMBL" id="SPD16563.1"/>
    </source>
</evidence>
<reference evidence="7" key="1">
    <citation type="submission" date="2018-02" db="EMBL/GenBank/DDBJ databases">
        <authorList>
            <person name="Cohen D.B."/>
            <person name="Kent A.D."/>
        </authorList>
    </citation>
    <scope>NUCLEOTIDE SEQUENCE</scope>
</reference>
<dbReference type="PANTHER" id="PTHR10353">
    <property type="entry name" value="GLYCOSYL HYDROLASE"/>
    <property type="match status" value="1"/>
</dbReference>
<dbReference type="PRINTS" id="PR00131">
    <property type="entry name" value="GLHYDRLASE1"/>
</dbReference>
<dbReference type="InterPro" id="IPR017853">
    <property type="entry name" value="GH"/>
</dbReference>
<feature type="region of interest" description="Disordered" evidence="5">
    <location>
        <begin position="56"/>
        <end position="78"/>
    </location>
</feature>
<evidence type="ECO:0000256" key="1">
    <source>
        <dbReference type="ARBA" id="ARBA00010838"/>
    </source>
</evidence>
<feature type="chain" id="PRO_5014847862" description="Beta-glucosidase" evidence="6">
    <location>
        <begin position="23"/>
        <end position="474"/>
    </location>
</feature>
<dbReference type="Pfam" id="PF00232">
    <property type="entry name" value="Glyco_hydro_1"/>
    <property type="match status" value="2"/>
</dbReference>
<dbReference type="InterPro" id="IPR001360">
    <property type="entry name" value="Glyco_hydro_1"/>
</dbReference>
<evidence type="ECO:0000256" key="4">
    <source>
        <dbReference type="RuleBase" id="RU003690"/>
    </source>
</evidence>
<dbReference type="EMBL" id="OIVN01004301">
    <property type="protein sequence ID" value="SPD16563.1"/>
    <property type="molecule type" value="Genomic_DNA"/>
</dbReference>
<dbReference type="FunFam" id="3.20.20.80:FF:000020">
    <property type="entry name" value="Beta-glucosidase 12"/>
    <property type="match status" value="1"/>
</dbReference>
<sequence length="474" mass="53856">MISQSFLAICTIALLAFLSAESHVIAKHKKGPKLELQELNVKRSDFPSDFLFGAANSASQTEGSPKEGGRGPSTWDNKLEKFPEKHQNITNINIAIDAYHRYKEDAKLMKDLGMNTHRFSISWSRILPNGTLSGGVNQVGIDHYNSVINELLKNGIEPFVTLMHFDMPQALEDDYGGLLSRLFIDDFKDYSEVCFKNFGDRVKNWITINEPTVLADFGYLYGRSPPFRCSFPAGPCAAGNSSTEPYIVTHNIILAHAAAVRLYREKYQAKHGPAQFGMALETRYFKPSSDSKKQRAAADRLTDALMGWIIEPLVFGDYPKSMRDLVKERLPIFSEEEKKMITGTLDFIGLNYYTSRYAIATAPAQYPRHRFDSLAYGSSVAEKRNDSIPLDQALKDPHRIDFITRHLYRMSNAIKNGVNLKGYFYWTPFDGLEYGSTYARYGLYFVDYNDNLKRIPKQSAKWFREFLLCNSTSC</sequence>
<dbReference type="GO" id="GO:0008422">
    <property type="term" value="F:beta-glucosidase activity"/>
    <property type="evidence" value="ECO:0007669"/>
    <property type="project" value="TreeGrafter"/>
</dbReference>
<gene>
    <name evidence="7" type="ORF">FSB_LOCUS44445</name>
</gene>
<feature type="signal peptide" evidence="6">
    <location>
        <begin position="1"/>
        <end position="22"/>
    </location>
</feature>
<comment type="similarity">
    <text evidence="1 4">Belongs to the glycosyl hydrolase 1 family.</text>
</comment>
<keyword evidence="6" id="KW-0732">Signal</keyword>
<dbReference type="SUPFAM" id="SSF51445">
    <property type="entry name" value="(Trans)glycosidases"/>
    <property type="match status" value="1"/>
</dbReference>
<protein>
    <recommendedName>
        <fullName evidence="8">Beta-glucosidase</fullName>
    </recommendedName>
</protein>
<dbReference type="PANTHER" id="PTHR10353:SF154">
    <property type="entry name" value="BETA-GLUCOSIDASE 9-RELATED"/>
    <property type="match status" value="1"/>
</dbReference>
<name>A0A2N9HXU1_FAGSY</name>
<dbReference type="Gene3D" id="3.20.20.80">
    <property type="entry name" value="Glycosidases"/>
    <property type="match status" value="2"/>
</dbReference>
<evidence type="ECO:0000256" key="2">
    <source>
        <dbReference type="ARBA" id="ARBA00022801"/>
    </source>
</evidence>
<evidence type="ECO:0000256" key="5">
    <source>
        <dbReference type="SAM" id="MobiDB-lite"/>
    </source>
</evidence>
<keyword evidence="3" id="KW-0326">Glycosidase</keyword>
<dbReference type="AlphaFoldDB" id="A0A2N9HXU1"/>